<evidence type="ECO:0008006" key="4">
    <source>
        <dbReference type="Google" id="ProtNLM"/>
    </source>
</evidence>
<keyword evidence="1" id="KW-0812">Transmembrane</keyword>
<evidence type="ECO:0000313" key="3">
    <source>
        <dbReference type="Proteomes" id="UP001214530"/>
    </source>
</evidence>
<organism evidence="2 3">
    <name type="scientific">Candidatus Pedobacter colombiensis</name>
    <dbReference type="NCBI Taxonomy" id="3121371"/>
    <lineage>
        <taxon>Bacteria</taxon>
        <taxon>Pseudomonadati</taxon>
        <taxon>Bacteroidota</taxon>
        <taxon>Sphingobacteriia</taxon>
        <taxon>Sphingobacteriales</taxon>
        <taxon>Sphingobacteriaceae</taxon>
        <taxon>Pedobacter</taxon>
    </lineage>
</organism>
<keyword evidence="1" id="KW-0472">Membrane</keyword>
<gene>
    <name evidence="2" type="ORF">P0Y49_05155</name>
</gene>
<protein>
    <recommendedName>
        <fullName evidence="4">DUF5362 domain-containing protein</fullName>
    </recommendedName>
</protein>
<dbReference type="EMBL" id="CP119313">
    <property type="protein sequence ID" value="WEK20524.1"/>
    <property type="molecule type" value="Genomic_DNA"/>
</dbReference>
<dbReference type="Proteomes" id="UP001214530">
    <property type="component" value="Chromosome"/>
</dbReference>
<feature type="transmembrane region" description="Helical" evidence="1">
    <location>
        <begin position="39"/>
        <end position="61"/>
    </location>
</feature>
<dbReference type="AlphaFoldDB" id="A0AAJ6B842"/>
<keyword evidence="1" id="KW-1133">Transmembrane helix</keyword>
<feature type="transmembrane region" description="Helical" evidence="1">
    <location>
        <begin position="73"/>
        <end position="95"/>
    </location>
</feature>
<proteinExistence type="predicted"/>
<evidence type="ECO:0000256" key="1">
    <source>
        <dbReference type="SAM" id="Phobius"/>
    </source>
</evidence>
<evidence type="ECO:0000313" key="2">
    <source>
        <dbReference type="EMBL" id="WEK20524.1"/>
    </source>
</evidence>
<name>A0AAJ6B842_9SPHI</name>
<sequence length="159" mass="17607">MENFEETEPIEETGEEHEKLEISEEIRSYIYETAKWTKFLAIVGFVFAALLALLAFSATAVMQGIMASAGNNAMAQLGTTFLTVYFLSISLMLFYPSFLLFKFSNAANTAVLYADQENFTIAMRKLKSVFKFWGIIAIIILAIYILGGLLTVLAKTGAA</sequence>
<accession>A0AAJ6B842</accession>
<feature type="transmembrane region" description="Helical" evidence="1">
    <location>
        <begin position="132"/>
        <end position="154"/>
    </location>
</feature>
<reference evidence="2" key="1">
    <citation type="submission" date="2023-03" db="EMBL/GenBank/DDBJ databases">
        <title>Andean soil-derived lignocellulolytic bacterial consortium as a source of novel taxa and putative plastic-active enzymes.</title>
        <authorList>
            <person name="Diaz-Garcia L."/>
            <person name="Chuvochina M."/>
            <person name="Feuerriegel G."/>
            <person name="Bunk B."/>
            <person name="Sproer C."/>
            <person name="Streit W.R."/>
            <person name="Rodriguez L.M."/>
            <person name="Overmann J."/>
            <person name="Jimenez D.J."/>
        </authorList>
    </citation>
    <scope>NUCLEOTIDE SEQUENCE</scope>
    <source>
        <strain evidence="2">MAG 3858</strain>
    </source>
</reference>